<reference evidence="3 4" key="1">
    <citation type="submission" date="2019-12" db="EMBL/GenBank/DDBJ databases">
        <title>Novel species isolated from a subtropical stream in China.</title>
        <authorList>
            <person name="Lu H."/>
        </authorList>
    </citation>
    <scope>NUCLEOTIDE SEQUENCE [LARGE SCALE GENOMIC DNA]</scope>
    <source>
        <strain evidence="3 4">CY13W</strain>
    </source>
</reference>
<organism evidence="3 4">
    <name type="scientific">Duganella qianjiadongensis</name>
    <dbReference type="NCBI Taxonomy" id="2692176"/>
    <lineage>
        <taxon>Bacteria</taxon>
        <taxon>Pseudomonadati</taxon>
        <taxon>Pseudomonadota</taxon>
        <taxon>Betaproteobacteria</taxon>
        <taxon>Burkholderiales</taxon>
        <taxon>Oxalobacteraceae</taxon>
        <taxon>Telluria group</taxon>
        <taxon>Duganella</taxon>
    </lineage>
</organism>
<feature type="transmembrane region" description="Helical" evidence="1">
    <location>
        <begin position="45"/>
        <end position="61"/>
    </location>
</feature>
<dbReference type="NCBIfam" id="TIGR02595">
    <property type="entry name" value="PEP_CTERM"/>
    <property type="match status" value="1"/>
</dbReference>
<feature type="domain" description="Ice-binding protein C-terminal" evidence="2">
    <location>
        <begin position="39"/>
        <end position="64"/>
    </location>
</feature>
<evidence type="ECO:0000256" key="1">
    <source>
        <dbReference type="SAM" id="Phobius"/>
    </source>
</evidence>
<comment type="caution">
    <text evidence="3">The sequence shown here is derived from an EMBL/GenBank/DDBJ whole genome shotgun (WGS) entry which is preliminary data.</text>
</comment>
<keyword evidence="1" id="KW-0472">Membrane</keyword>
<dbReference type="Proteomes" id="UP000478090">
    <property type="component" value="Unassembled WGS sequence"/>
</dbReference>
<gene>
    <name evidence="3" type="ORF">GTP27_17655</name>
</gene>
<proteinExistence type="predicted"/>
<evidence type="ECO:0000259" key="2">
    <source>
        <dbReference type="Pfam" id="PF07589"/>
    </source>
</evidence>
<keyword evidence="1" id="KW-0812">Transmembrane</keyword>
<name>A0ABW9VNM1_9BURK</name>
<dbReference type="InterPro" id="IPR013424">
    <property type="entry name" value="Ice-binding_C"/>
</dbReference>
<evidence type="ECO:0000313" key="4">
    <source>
        <dbReference type="Proteomes" id="UP000478090"/>
    </source>
</evidence>
<dbReference type="EMBL" id="WWCM01000013">
    <property type="protein sequence ID" value="MYM41149.1"/>
    <property type="molecule type" value="Genomic_DNA"/>
</dbReference>
<accession>A0ABW9VNM1</accession>
<keyword evidence="4" id="KW-1185">Reference proteome</keyword>
<protein>
    <submittedName>
        <fullName evidence="3">PEP-CTERM sorting domain-containing protein</fullName>
    </submittedName>
</protein>
<keyword evidence="1" id="KW-1133">Transmembrane helix</keyword>
<evidence type="ECO:0000313" key="3">
    <source>
        <dbReference type="EMBL" id="MYM41149.1"/>
    </source>
</evidence>
<dbReference type="Pfam" id="PF07589">
    <property type="entry name" value="PEP-CTERM"/>
    <property type="match status" value="1"/>
</dbReference>
<sequence length="69" mass="6849">MASSVSGVFAGSGSGNVTFAGSSTVNTQAVLTYNYTPNPVPEPETYAMLLAGLGLVGAVAAKRKAKKAA</sequence>